<dbReference type="Proteomes" id="UP000321085">
    <property type="component" value="Unassembled WGS sequence"/>
</dbReference>
<accession>A0A512C4D9</accession>
<dbReference type="RefSeq" id="WP_147023342.1">
    <property type="nucleotide sequence ID" value="NZ_BJYU01000318.1"/>
</dbReference>
<comment type="caution">
    <text evidence="1">The sequence shown here is derived from an EMBL/GenBank/DDBJ whole genome shotgun (WGS) entry which is preliminary data.</text>
</comment>
<sequence length="105" mass="11709">MTSLVSLGPLHEARRELEKARRRSRDAAHALTTVRETLDQAVGLAYQQQSFAPLGNLFDEEEAALALYERAVSALAEAEERWLTLSAALAHEKMLMGQVSRSRMN</sequence>
<name>A0A512C4D9_9HYPH</name>
<organism evidence="1 2">
    <name type="scientific">Microvirga aerophila</name>
    <dbReference type="NCBI Taxonomy" id="670291"/>
    <lineage>
        <taxon>Bacteria</taxon>
        <taxon>Pseudomonadati</taxon>
        <taxon>Pseudomonadota</taxon>
        <taxon>Alphaproteobacteria</taxon>
        <taxon>Hyphomicrobiales</taxon>
        <taxon>Methylobacteriaceae</taxon>
        <taxon>Microvirga</taxon>
    </lineage>
</organism>
<evidence type="ECO:0000313" key="1">
    <source>
        <dbReference type="EMBL" id="GEO19086.1"/>
    </source>
</evidence>
<evidence type="ECO:0000313" key="2">
    <source>
        <dbReference type="Proteomes" id="UP000321085"/>
    </source>
</evidence>
<keyword evidence="2" id="KW-1185">Reference proteome</keyword>
<dbReference type="AlphaFoldDB" id="A0A512C4D9"/>
<dbReference type="EMBL" id="BJYU01000318">
    <property type="protein sequence ID" value="GEO19086.1"/>
    <property type="molecule type" value="Genomic_DNA"/>
</dbReference>
<protein>
    <submittedName>
        <fullName evidence="1">Uncharacterized protein</fullName>
    </submittedName>
</protein>
<gene>
    <name evidence="1" type="ORF">MAE02_67820</name>
</gene>
<proteinExistence type="predicted"/>
<reference evidence="1 2" key="1">
    <citation type="submission" date="2019-07" db="EMBL/GenBank/DDBJ databases">
        <title>Whole genome shotgun sequence of Microvirga aerophila NBRC 106136.</title>
        <authorList>
            <person name="Hosoyama A."/>
            <person name="Uohara A."/>
            <person name="Ohji S."/>
            <person name="Ichikawa N."/>
        </authorList>
    </citation>
    <scope>NUCLEOTIDE SEQUENCE [LARGE SCALE GENOMIC DNA]</scope>
    <source>
        <strain evidence="1 2">NBRC 106136</strain>
    </source>
</reference>